<keyword evidence="1" id="KW-0732">Signal</keyword>
<dbReference type="GeneID" id="115876286"/>
<dbReference type="Proteomes" id="UP000504635">
    <property type="component" value="Unplaced"/>
</dbReference>
<dbReference type="RefSeq" id="XP_030747870.1">
    <property type="nucleotide sequence ID" value="XM_030892010.1"/>
</dbReference>
<evidence type="ECO:0000313" key="2">
    <source>
        <dbReference type="Proteomes" id="UP000504635"/>
    </source>
</evidence>
<evidence type="ECO:0000313" key="3">
    <source>
        <dbReference type="RefSeq" id="XP_030747870.1"/>
    </source>
</evidence>
<name>A0A6J2XA80_SITOR</name>
<dbReference type="AlphaFoldDB" id="A0A6J2XA80"/>
<dbReference type="InParanoid" id="A0A6J2XA80"/>
<organism evidence="2 3">
    <name type="scientific">Sitophilus oryzae</name>
    <name type="common">Rice weevil</name>
    <name type="synonym">Curculio oryzae</name>
    <dbReference type="NCBI Taxonomy" id="7048"/>
    <lineage>
        <taxon>Eukaryota</taxon>
        <taxon>Metazoa</taxon>
        <taxon>Ecdysozoa</taxon>
        <taxon>Arthropoda</taxon>
        <taxon>Hexapoda</taxon>
        <taxon>Insecta</taxon>
        <taxon>Pterygota</taxon>
        <taxon>Neoptera</taxon>
        <taxon>Endopterygota</taxon>
        <taxon>Coleoptera</taxon>
        <taxon>Polyphaga</taxon>
        <taxon>Cucujiformia</taxon>
        <taxon>Curculionidae</taxon>
        <taxon>Dryophthorinae</taxon>
        <taxon>Sitophilus</taxon>
    </lineage>
</organism>
<dbReference type="KEGG" id="soy:115876286"/>
<proteinExistence type="predicted"/>
<protein>
    <submittedName>
        <fullName evidence="3">Uncharacterized protein LOC115876286</fullName>
    </submittedName>
</protein>
<accession>A0A6J2XA80</accession>
<feature type="signal peptide" evidence="1">
    <location>
        <begin position="1"/>
        <end position="17"/>
    </location>
</feature>
<keyword evidence="2" id="KW-1185">Reference proteome</keyword>
<feature type="chain" id="PRO_5026894895" evidence="1">
    <location>
        <begin position="18"/>
        <end position="198"/>
    </location>
</feature>
<reference evidence="3" key="1">
    <citation type="submission" date="2025-08" db="UniProtKB">
        <authorList>
            <consortium name="RefSeq"/>
        </authorList>
    </citation>
    <scope>IDENTIFICATION</scope>
    <source>
        <tissue evidence="3">Gonads</tissue>
    </source>
</reference>
<sequence length="198" mass="22408">MIGALLTIVALATTALSATVPLKTTEKKPTESSVETFDSYSVKTLPSQLPLTIQLPNQEPPLPFYPSEPSTYLKAPEYFPNTPTDFYQIPIPSDILTAPLESSIWNPENDPTLYYELPSSITKEDLPTGLYPKKFNQDIHFKNKPLSTIPKKEIILEPINQKQYNLKQKELYKAVDKLSKKENQKKLEESKAKQAIQI</sequence>
<gene>
    <name evidence="3" type="primary">LOC115876286</name>
</gene>
<evidence type="ECO:0000256" key="1">
    <source>
        <dbReference type="SAM" id="SignalP"/>
    </source>
</evidence>
<dbReference type="OrthoDB" id="6436078at2759"/>